<dbReference type="GeneID" id="5042168"/>
<protein>
    <recommendedName>
        <fullName evidence="1">Protein kinase domain-containing protein</fullName>
    </recommendedName>
</protein>
<name>A0E119_PARTE</name>
<dbReference type="OMA" id="YEPLFNC"/>
<dbReference type="GO" id="GO:0005524">
    <property type="term" value="F:ATP binding"/>
    <property type="evidence" value="ECO:0007669"/>
    <property type="project" value="InterPro"/>
</dbReference>
<feature type="domain" description="Protein kinase" evidence="1">
    <location>
        <begin position="133"/>
        <end position="398"/>
    </location>
</feature>
<dbReference type="GO" id="GO:0005516">
    <property type="term" value="F:calmodulin binding"/>
    <property type="evidence" value="ECO:0000318"/>
    <property type="project" value="GO_Central"/>
</dbReference>
<dbReference type="eggNOG" id="KOG0597">
    <property type="taxonomic scope" value="Eukaryota"/>
</dbReference>
<dbReference type="GO" id="GO:0005737">
    <property type="term" value="C:cytoplasm"/>
    <property type="evidence" value="ECO:0000318"/>
    <property type="project" value="GO_Central"/>
</dbReference>
<dbReference type="InterPro" id="IPR011009">
    <property type="entry name" value="Kinase-like_dom_sf"/>
</dbReference>
<dbReference type="Gene3D" id="1.10.510.10">
    <property type="entry name" value="Transferase(Phosphotransferase) domain 1"/>
    <property type="match status" value="1"/>
</dbReference>
<evidence type="ECO:0000313" key="3">
    <source>
        <dbReference type="Proteomes" id="UP000000600"/>
    </source>
</evidence>
<dbReference type="PROSITE" id="PS50011">
    <property type="entry name" value="PROTEIN_KINASE_DOM"/>
    <property type="match status" value="1"/>
</dbReference>
<dbReference type="AlphaFoldDB" id="A0E119"/>
<dbReference type="KEGG" id="ptm:GSPATT00022155001"/>
<dbReference type="Pfam" id="PF00069">
    <property type="entry name" value="Pkinase"/>
    <property type="match status" value="1"/>
</dbReference>
<dbReference type="GO" id="GO:0035556">
    <property type="term" value="P:intracellular signal transduction"/>
    <property type="evidence" value="ECO:0000318"/>
    <property type="project" value="GO_Central"/>
</dbReference>
<proteinExistence type="predicted"/>
<dbReference type="GO" id="GO:0005634">
    <property type="term" value="C:nucleus"/>
    <property type="evidence" value="ECO:0000318"/>
    <property type="project" value="GO_Central"/>
</dbReference>
<dbReference type="SMART" id="SM00220">
    <property type="entry name" value="S_TKc"/>
    <property type="match status" value="1"/>
</dbReference>
<dbReference type="GO" id="GO:0009931">
    <property type="term" value="F:calcium-dependent protein serine/threonine kinase activity"/>
    <property type="evidence" value="ECO:0000318"/>
    <property type="project" value="GO_Central"/>
</dbReference>
<dbReference type="SUPFAM" id="SSF56112">
    <property type="entry name" value="Protein kinase-like (PK-like)"/>
    <property type="match status" value="1"/>
</dbReference>
<dbReference type="InParanoid" id="A0E119"/>
<dbReference type="EMBL" id="CT868652">
    <property type="protein sequence ID" value="CAK88986.1"/>
    <property type="molecule type" value="Genomic_DNA"/>
</dbReference>
<dbReference type="InterPro" id="IPR000719">
    <property type="entry name" value="Prot_kinase_dom"/>
</dbReference>
<evidence type="ECO:0000313" key="2">
    <source>
        <dbReference type="EMBL" id="CAK88986.1"/>
    </source>
</evidence>
<dbReference type="Proteomes" id="UP000000600">
    <property type="component" value="Unassembled WGS sequence"/>
</dbReference>
<dbReference type="Gene3D" id="3.30.200.20">
    <property type="entry name" value="Phosphorylase Kinase, domain 1"/>
    <property type="match status" value="1"/>
</dbReference>
<sequence length="577" mass="66698">MNSKFLNNQTSKIQDIGPLIYMFCEIYKGEQFFEVQNASGINGIKQDWLFKIPQIQRQDITELIKYLLRNPDGLNYDQAIQKFTNLNSFFSEANQSQNKSFQQIQQPPARNNLNSSITSIINVPTEQFPRRQFILTQQLGAGGEGVVYKATPINESFYNADVAVKIQNSIKNDELNFIKSLIDYQCNLEPKSLKKSNLIRLYELYKWNNNQLIVMELGGKNLFNFLTEKKYQSEMEKLQICQQITQAIAFLHEKQIFHRDIKPENFIQCGNIFKLIDFGLIKNKNQNVKLTKMVGTPLYQAPEILQGSDEYSYSVDIWSLGCLFFEIFKYEPLFNCTNIEQVKNAVVLHCNNQQTLNNQIDQLQIKQELKNLIKQMVHPLPNSRPTIQNVLTQLQPSIPQAQSIIPIAQSAFAFKPSLSLVQQFQPQKIKGQEDVKLQSAINDYLMSQISKSNYSIQILQPKDLEQIFKNISDKCITFLNEEIKNQFPTQQQLSWLGKQADNFCNKPTTKVNMLSPKNYQKNIVDEIDPNFDSEIHINEVKSQRYSQHNNKQNQINYNGFGQSVINPQTKHGSITNN</sequence>
<accession>A0E119</accession>
<dbReference type="GO" id="GO:0004683">
    <property type="term" value="F:calcium/calmodulin-dependent protein kinase activity"/>
    <property type="evidence" value="ECO:0000318"/>
    <property type="project" value="GO_Central"/>
</dbReference>
<reference evidence="2 3" key="1">
    <citation type="journal article" date="2006" name="Nature">
        <title>Global trends of whole-genome duplications revealed by the ciliate Paramecium tetraurelia.</title>
        <authorList>
            <consortium name="Genoscope"/>
            <person name="Aury J.-M."/>
            <person name="Jaillon O."/>
            <person name="Duret L."/>
            <person name="Noel B."/>
            <person name="Jubin C."/>
            <person name="Porcel B.M."/>
            <person name="Segurens B."/>
            <person name="Daubin V."/>
            <person name="Anthouard V."/>
            <person name="Aiach N."/>
            <person name="Arnaiz O."/>
            <person name="Billaut A."/>
            <person name="Beisson J."/>
            <person name="Blanc I."/>
            <person name="Bouhouche K."/>
            <person name="Camara F."/>
            <person name="Duharcourt S."/>
            <person name="Guigo R."/>
            <person name="Gogendeau D."/>
            <person name="Katinka M."/>
            <person name="Keller A.-M."/>
            <person name="Kissmehl R."/>
            <person name="Klotz C."/>
            <person name="Koll F."/>
            <person name="Le Moue A."/>
            <person name="Lepere C."/>
            <person name="Malinsky S."/>
            <person name="Nowacki M."/>
            <person name="Nowak J.K."/>
            <person name="Plattner H."/>
            <person name="Poulain J."/>
            <person name="Ruiz F."/>
            <person name="Serrano V."/>
            <person name="Zagulski M."/>
            <person name="Dessen P."/>
            <person name="Betermier M."/>
            <person name="Weissenbach J."/>
            <person name="Scarpelli C."/>
            <person name="Schachter V."/>
            <person name="Sperling L."/>
            <person name="Meyer E."/>
            <person name="Cohen J."/>
            <person name="Wincker P."/>
        </authorList>
    </citation>
    <scope>NUCLEOTIDE SEQUENCE [LARGE SCALE GENOMIC DNA]</scope>
    <source>
        <strain evidence="2 3">Stock d4-2</strain>
    </source>
</reference>
<dbReference type="HOGENOM" id="CLU_472895_0_0_1"/>
<keyword evidence="3" id="KW-1185">Reference proteome</keyword>
<gene>
    <name evidence="2" type="ORF">GSPATT00022155001</name>
</gene>
<organism evidence="2 3">
    <name type="scientific">Paramecium tetraurelia</name>
    <dbReference type="NCBI Taxonomy" id="5888"/>
    <lineage>
        <taxon>Eukaryota</taxon>
        <taxon>Sar</taxon>
        <taxon>Alveolata</taxon>
        <taxon>Ciliophora</taxon>
        <taxon>Intramacronucleata</taxon>
        <taxon>Oligohymenophorea</taxon>
        <taxon>Peniculida</taxon>
        <taxon>Parameciidae</taxon>
        <taxon>Paramecium</taxon>
    </lineage>
</organism>
<evidence type="ECO:0000259" key="1">
    <source>
        <dbReference type="PROSITE" id="PS50011"/>
    </source>
</evidence>
<dbReference type="OrthoDB" id="310905at2759"/>
<dbReference type="PANTHER" id="PTHR24345">
    <property type="entry name" value="SERINE/THREONINE-PROTEIN KINASE PLK"/>
    <property type="match status" value="1"/>
</dbReference>
<dbReference type="RefSeq" id="XP_001456383.1">
    <property type="nucleotide sequence ID" value="XM_001456346.1"/>
</dbReference>
<dbReference type="STRING" id="5888.A0E119"/>